<dbReference type="AlphaFoldDB" id="A0A2H3K9A9"/>
<evidence type="ECO:0000313" key="1">
    <source>
        <dbReference type="EMBL" id="PDS22635.1"/>
    </source>
</evidence>
<sequence>MNQNKTIIEKNDQKLIVQVGLDGVTFCAKNALTQSVVWVKELDFKLDKTENNVRHLFEKLFEKFPELHQKYEDIVVLHNNNLSAFVPKSLFDENHIADYIKFNTKVYETDAFNFDPIENHDLTLIYIPFIHFNNGFIDYFGSFDYKHTHAILVTRLLEISKNNLTKKMFVHKQKGLFEIIVIQNQKLLLFNTFEYRTPEDFIYYILFTAEQLQMNPELFCLELLGDITTDDVYFKIVYQYVRNVNLLDINLLQEENIFSIHENLKHFILFYA</sequence>
<accession>A0A2H3K9A9</accession>
<dbReference type="OrthoDB" id="658622at2"/>
<dbReference type="OMA" id="QVFIMNP"/>
<dbReference type="Pfam" id="PF12864">
    <property type="entry name" value="DUF3822"/>
    <property type="match status" value="1"/>
</dbReference>
<dbReference type="Gene3D" id="3.30.420.260">
    <property type="match status" value="1"/>
</dbReference>
<protein>
    <submittedName>
        <fullName evidence="1">DUF3822 domain-containing protein</fullName>
    </submittedName>
</protein>
<name>A0A2H3K9A9_9FLAO</name>
<dbReference type="EMBL" id="PCMW01000082">
    <property type="protein sequence ID" value="PDS22635.1"/>
    <property type="molecule type" value="Genomic_DNA"/>
</dbReference>
<evidence type="ECO:0000313" key="2">
    <source>
        <dbReference type="Proteomes" id="UP000220828"/>
    </source>
</evidence>
<comment type="caution">
    <text evidence="1">The sequence shown here is derived from an EMBL/GenBank/DDBJ whole genome shotgun (WGS) entry which is preliminary data.</text>
</comment>
<dbReference type="Proteomes" id="UP000220828">
    <property type="component" value="Unassembled WGS sequence"/>
</dbReference>
<dbReference type="InterPro" id="IPR024213">
    <property type="entry name" value="DUF3822"/>
</dbReference>
<proteinExistence type="predicted"/>
<organism evidence="1 2">
    <name type="scientific">Flavobacterium branchiophilum</name>
    <dbReference type="NCBI Taxonomy" id="55197"/>
    <lineage>
        <taxon>Bacteria</taxon>
        <taxon>Pseudomonadati</taxon>
        <taxon>Bacteroidota</taxon>
        <taxon>Flavobacteriia</taxon>
        <taxon>Flavobacteriales</taxon>
        <taxon>Flavobacteriaceae</taxon>
        <taxon>Flavobacterium</taxon>
    </lineage>
</organism>
<dbReference type="CDD" id="cd24013">
    <property type="entry name" value="ASKHA_ATPase_BT3980-like"/>
    <property type="match status" value="1"/>
</dbReference>
<gene>
    <name evidence="1" type="ORF">B0A77_12885</name>
</gene>
<reference evidence="1 2" key="1">
    <citation type="submission" date="2017-09" db="EMBL/GenBank/DDBJ databases">
        <title>Whole genomes of Flavobacteriaceae.</title>
        <authorList>
            <person name="Stine C."/>
            <person name="Li C."/>
            <person name="Tadesse D."/>
        </authorList>
    </citation>
    <scope>NUCLEOTIDE SEQUENCE [LARGE SCALE GENOMIC DNA]</scope>
    <source>
        <strain evidence="1 2">ATCC 35036</strain>
    </source>
</reference>
<dbReference type="RefSeq" id="WP_014084650.1">
    <property type="nucleotide sequence ID" value="NZ_CBCSFI010000005.1"/>
</dbReference>
<dbReference type="Gene3D" id="3.30.420.250">
    <property type="match status" value="1"/>
</dbReference>